<keyword evidence="1" id="KW-0472">Membrane</keyword>
<dbReference type="EMBL" id="BMEA01000005">
    <property type="protein sequence ID" value="GGB89733.1"/>
    <property type="molecule type" value="Genomic_DNA"/>
</dbReference>
<proteinExistence type="predicted"/>
<reference evidence="2" key="2">
    <citation type="submission" date="2020-09" db="EMBL/GenBank/DDBJ databases">
        <authorList>
            <person name="Sun Q."/>
            <person name="Zhou Y."/>
        </authorList>
    </citation>
    <scope>NUCLEOTIDE SEQUENCE</scope>
    <source>
        <strain evidence="2">CGMCC 1.10749</strain>
    </source>
</reference>
<feature type="transmembrane region" description="Helical" evidence="1">
    <location>
        <begin position="162"/>
        <end position="179"/>
    </location>
</feature>
<evidence type="ECO:0000256" key="1">
    <source>
        <dbReference type="SAM" id="Phobius"/>
    </source>
</evidence>
<reference evidence="2" key="1">
    <citation type="journal article" date="2014" name="Int. J. Syst. Evol. Microbiol.">
        <title>Complete genome sequence of Corynebacterium casei LMG S-19264T (=DSM 44701T), isolated from a smear-ripened cheese.</title>
        <authorList>
            <consortium name="US DOE Joint Genome Institute (JGI-PGF)"/>
            <person name="Walter F."/>
            <person name="Albersmeier A."/>
            <person name="Kalinowski J."/>
            <person name="Ruckert C."/>
        </authorList>
    </citation>
    <scope>NUCLEOTIDE SEQUENCE</scope>
    <source>
        <strain evidence="2">CGMCC 1.10749</strain>
    </source>
</reference>
<feature type="transmembrane region" description="Helical" evidence="1">
    <location>
        <begin position="37"/>
        <end position="58"/>
    </location>
</feature>
<evidence type="ECO:0000313" key="2">
    <source>
        <dbReference type="EMBL" id="GGB89733.1"/>
    </source>
</evidence>
<gene>
    <name evidence="2" type="ORF">GCM10011314_31970</name>
</gene>
<comment type="caution">
    <text evidence="2">The sequence shown here is derived from an EMBL/GenBank/DDBJ whole genome shotgun (WGS) entry which is preliminary data.</text>
</comment>
<name>A0A8H9FVZ2_9MICO</name>
<feature type="transmembrane region" description="Helical" evidence="1">
    <location>
        <begin position="132"/>
        <end position="150"/>
    </location>
</feature>
<dbReference type="Proteomes" id="UP000628079">
    <property type="component" value="Unassembled WGS sequence"/>
</dbReference>
<keyword evidence="1" id="KW-1133">Transmembrane helix</keyword>
<dbReference type="AlphaFoldDB" id="A0A8H9FVZ2"/>
<dbReference type="RefSeq" id="WP_035947502.1">
    <property type="nucleotide sequence ID" value="NZ_BMEA01000005.1"/>
</dbReference>
<accession>A0A8H9FVZ2</accession>
<organism evidence="2 3">
    <name type="scientific">Knoellia flava</name>
    <dbReference type="NCBI Taxonomy" id="913969"/>
    <lineage>
        <taxon>Bacteria</taxon>
        <taxon>Bacillati</taxon>
        <taxon>Actinomycetota</taxon>
        <taxon>Actinomycetes</taxon>
        <taxon>Micrococcales</taxon>
        <taxon>Intrasporangiaceae</taxon>
        <taxon>Knoellia</taxon>
    </lineage>
</organism>
<feature type="transmembrane region" description="Helical" evidence="1">
    <location>
        <begin position="107"/>
        <end position="125"/>
    </location>
</feature>
<evidence type="ECO:0000313" key="3">
    <source>
        <dbReference type="Proteomes" id="UP000628079"/>
    </source>
</evidence>
<sequence length="201" mass="22079">MATTKHHEAVRANTTTRTHDLDVREGAHMEDVVRNPVARWALVVLRFVLGFTFLWPFLDKLFGLGYGTPAENAWIDGGSPTTGFLTKNPAVVEGPFGDFFANFAGGFWDYLFMGGLLGIGVAVLLGAGMKIAAWSGTLLMALMYLAEFPIGRDGEGFTNPIFDSHWIEALALIVLAYTFSGDKLGLGRWWSRIVGEDSFLR</sequence>
<keyword evidence="1" id="KW-0812">Transmembrane</keyword>
<protein>
    <submittedName>
        <fullName evidence="2">Membrane protein</fullName>
    </submittedName>
</protein>